<dbReference type="Gene3D" id="3.40.50.300">
    <property type="entry name" value="P-loop containing nucleotide triphosphate hydrolases"/>
    <property type="match status" value="1"/>
</dbReference>
<dbReference type="SUPFAM" id="SSF52540">
    <property type="entry name" value="P-loop containing nucleoside triphosphate hydrolases"/>
    <property type="match status" value="1"/>
</dbReference>
<evidence type="ECO:0008006" key="3">
    <source>
        <dbReference type="Google" id="ProtNLM"/>
    </source>
</evidence>
<keyword evidence="2" id="KW-1185">Reference proteome</keyword>
<organism evidence="1 2">
    <name type="scientific">Shewanella ulleungensis</name>
    <dbReference type="NCBI Taxonomy" id="2282699"/>
    <lineage>
        <taxon>Bacteria</taxon>
        <taxon>Pseudomonadati</taxon>
        <taxon>Pseudomonadota</taxon>
        <taxon>Gammaproteobacteria</taxon>
        <taxon>Alteromonadales</taxon>
        <taxon>Shewanellaceae</taxon>
        <taxon>Shewanella</taxon>
    </lineage>
</organism>
<evidence type="ECO:0000313" key="1">
    <source>
        <dbReference type="EMBL" id="GGP95564.1"/>
    </source>
</evidence>
<name>A0ABQ2QVJ7_9GAMM</name>
<evidence type="ECO:0000313" key="2">
    <source>
        <dbReference type="Proteomes" id="UP000654004"/>
    </source>
</evidence>
<protein>
    <recommendedName>
        <fullName evidence="3">Tetratricopeptide repeat protein</fullName>
    </recommendedName>
</protein>
<dbReference type="RefSeq" id="WP_188957981.1">
    <property type="nucleotide sequence ID" value="NZ_BMQW01000009.1"/>
</dbReference>
<proteinExistence type="predicted"/>
<reference evidence="2" key="1">
    <citation type="journal article" date="2019" name="Int. J. Syst. Evol. Microbiol.">
        <title>The Global Catalogue of Microorganisms (GCM) 10K type strain sequencing project: providing services to taxonomists for standard genome sequencing and annotation.</title>
        <authorList>
            <consortium name="The Broad Institute Genomics Platform"/>
            <consortium name="The Broad Institute Genome Sequencing Center for Infectious Disease"/>
            <person name="Wu L."/>
            <person name="Ma J."/>
        </authorList>
    </citation>
    <scope>NUCLEOTIDE SEQUENCE [LARGE SCALE GENOMIC DNA]</scope>
    <source>
        <strain evidence="2">JCM 32305</strain>
    </source>
</reference>
<dbReference type="Proteomes" id="UP000654004">
    <property type="component" value="Unassembled WGS sequence"/>
</dbReference>
<accession>A0ABQ2QVJ7</accession>
<dbReference type="EMBL" id="BMQW01000009">
    <property type="protein sequence ID" value="GGP95564.1"/>
    <property type="molecule type" value="Genomic_DNA"/>
</dbReference>
<gene>
    <name evidence="1" type="ORF">GCM10009410_31990</name>
</gene>
<sequence>MKKIFIHAGPGKTGTSAIQFALLNNRELLQSKGIFYPDHPADENNVSSGNFSRVLSKKQSKSFVVDTKKVKQLKREFDSSLCDVMLLSSEHFFPLLTELNQAFENVTFILYLRNPIDVIESGYNQAVKRAFKTEKLQAKRHVEFRVLSLIEQLYENNSELDIILRPYSSQLFVRNNLISDLLSVFDIDFIVDEDQSINPSYCFEALELKRQLNHHFNDKSAVKIDKILQSYTEGKKDFSLLSPDVYEALRIKVTHQLEQFISRFSLTHLQPYLQELQNQTQKSFVQQKASVEDYESVLRFLEKRDGSLYLQIIDVIKDSEVVDSNLHLAVNNNPAQAQRQPPVTVSDEQEDYSFISKVVEEIKAKPNINEVRFCRELGLALEKAGRIDEAVMFFKAVLYFKPDAEMIKNKLKKYT</sequence>
<comment type="caution">
    <text evidence="1">The sequence shown here is derived from an EMBL/GenBank/DDBJ whole genome shotgun (WGS) entry which is preliminary data.</text>
</comment>
<dbReference type="InterPro" id="IPR027417">
    <property type="entry name" value="P-loop_NTPase"/>
</dbReference>